<feature type="transmembrane region" description="Helical" evidence="8">
    <location>
        <begin position="450"/>
        <end position="476"/>
    </location>
</feature>
<feature type="transmembrane region" description="Helical" evidence="8">
    <location>
        <begin position="344"/>
        <end position="365"/>
    </location>
</feature>
<feature type="compositionally biased region" description="Low complexity" evidence="7">
    <location>
        <begin position="20"/>
        <end position="44"/>
    </location>
</feature>
<dbReference type="EMBL" id="AGSI01000002">
    <property type="protein sequence ID" value="EIE26438.1"/>
    <property type="molecule type" value="Genomic_DNA"/>
</dbReference>
<feature type="region of interest" description="Disordered" evidence="7">
    <location>
        <begin position="1"/>
        <end position="44"/>
    </location>
</feature>
<evidence type="ECO:0000256" key="3">
    <source>
        <dbReference type="ARBA" id="ARBA00022475"/>
    </source>
</evidence>
<feature type="transmembrane region" description="Helical" evidence="8">
    <location>
        <begin position="589"/>
        <end position="612"/>
    </location>
</feature>
<reference evidence="9 10" key="1">
    <citation type="journal article" date="2012" name="Genome Biol.">
        <title>The genome of the polar eukaryotic microalga coccomyxa subellipsoidea reveals traits of cold adaptation.</title>
        <authorList>
            <person name="Blanc G."/>
            <person name="Agarkova I."/>
            <person name="Grimwood J."/>
            <person name="Kuo A."/>
            <person name="Brueggeman A."/>
            <person name="Dunigan D."/>
            <person name="Gurnon J."/>
            <person name="Ladunga I."/>
            <person name="Lindquist E."/>
            <person name="Lucas S."/>
            <person name="Pangilinan J."/>
            <person name="Proschold T."/>
            <person name="Salamov A."/>
            <person name="Schmutz J."/>
            <person name="Weeks D."/>
            <person name="Yamada T."/>
            <person name="Claverie J.M."/>
            <person name="Grigoriev I."/>
            <person name="Van Etten J."/>
            <person name="Lomsadze A."/>
            <person name="Borodovsky M."/>
        </authorList>
    </citation>
    <scope>NUCLEOTIDE SEQUENCE [LARGE SCALE GENOMIC DNA]</scope>
    <source>
        <strain evidence="9 10">C-169</strain>
    </source>
</reference>
<name>I0Z719_COCSC</name>
<proteinExistence type="inferred from homology"/>
<keyword evidence="3" id="KW-1003">Cell membrane</keyword>
<dbReference type="InterPro" id="IPR050895">
    <property type="entry name" value="XK-related_scramblase"/>
</dbReference>
<feature type="transmembrane region" description="Helical" evidence="8">
    <location>
        <begin position="564"/>
        <end position="583"/>
    </location>
</feature>
<dbReference type="GO" id="GO:0005886">
    <property type="term" value="C:plasma membrane"/>
    <property type="evidence" value="ECO:0007669"/>
    <property type="project" value="UniProtKB-SubCell"/>
</dbReference>
<organism evidence="9 10">
    <name type="scientific">Coccomyxa subellipsoidea (strain C-169)</name>
    <name type="common">Green microalga</name>
    <dbReference type="NCBI Taxonomy" id="574566"/>
    <lineage>
        <taxon>Eukaryota</taxon>
        <taxon>Viridiplantae</taxon>
        <taxon>Chlorophyta</taxon>
        <taxon>core chlorophytes</taxon>
        <taxon>Trebouxiophyceae</taxon>
        <taxon>Trebouxiophyceae incertae sedis</taxon>
        <taxon>Coccomyxaceae</taxon>
        <taxon>Coccomyxa</taxon>
        <taxon>Coccomyxa subellipsoidea</taxon>
    </lineage>
</organism>
<dbReference type="RefSeq" id="XP_005650982.1">
    <property type="nucleotide sequence ID" value="XM_005650925.1"/>
</dbReference>
<evidence type="ECO:0000256" key="7">
    <source>
        <dbReference type="SAM" id="MobiDB-lite"/>
    </source>
</evidence>
<keyword evidence="5 8" id="KW-1133">Transmembrane helix</keyword>
<feature type="transmembrane region" description="Helical" evidence="8">
    <location>
        <begin position="385"/>
        <end position="406"/>
    </location>
</feature>
<comment type="similarity">
    <text evidence="2">Belongs to the XK family.</text>
</comment>
<evidence type="ECO:0000256" key="6">
    <source>
        <dbReference type="ARBA" id="ARBA00023136"/>
    </source>
</evidence>
<keyword evidence="6 8" id="KW-0472">Membrane</keyword>
<gene>
    <name evidence="9" type="ORF">COCSUDRAFT_58976</name>
</gene>
<evidence type="ECO:0000256" key="1">
    <source>
        <dbReference type="ARBA" id="ARBA00004651"/>
    </source>
</evidence>
<protein>
    <submittedName>
        <fullName evidence="9">Uncharacterized protein</fullName>
    </submittedName>
</protein>
<evidence type="ECO:0000256" key="5">
    <source>
        <dbReference type="ARBA" id="ARBA00022989"/>
    </source>
</evidence>
<evidence type="ECO:0000256" key="8">
    <source>
        <dbReference type="SAM" id="Phobius"/>
    </source>
</evidence>
<feature type="transmembrane region" description="Helical" evidence="8">
    <location>
        <begin position="238"/>
        <end position="260"/>
    </location>
</feature>
<evidence type="ECO:0000256" key="4">
    <source>
        <dbReference type="ARBA" id="ARBA00022692"/>
    </source>
</evidence>
<dbReference type="GeneID" id="17044448"/>
<dbReference type="TCDB" id="2.A.112.2.3">
    <property type="family name" value="the kx blood-group antigen (kxa) family"/>
</dbReference>
<dbReference type="PANTHER" id="PTHR16024">
    <property type="entry name" value="XK-RELATED PROTEIN"/>
    <property type="match status" value="1"/>
</dbReference>
<feature type="compositionally biased region" description="Low complexity" evidence="7">
    <location>
        <begin position="670"/>
        <end position="681"/>
    </location>
</feature>
<comment type="subcellular location">
    <subcellularLocation>
        <location evidence="1">Cell membrane</location>
        <topology evidence="1">Multi-pass membrane protein</topology>
    </subcellularLocation>
</comment>
<dbReference type="KEGG" id="csl:COCSUDRAFT_58976"/>
<dbReference type="AlphaFoldDB" id="I0Z719"/>
<comment type="caution">
    <text evidence="9">The sequence shown here is derived from an EMBL/GenBank/DDBJ whole genome shotgun (WGS) entry which is preliminary data.</text>
</comment>
<dbReference type="PANTHER" id="PTHR16024:SF28">
    <property type="entry name" value="XK-RELATED PROTEIN"/>
    <property type="match status" value="1"/>
</dbReference>
<dbReference type="Proteomes" id="UP000007264">
    <property type="component" value="Unassembled WGS sequence"/>
</dbReference>
<dbReference type="InterPro" id="IPR018629">
    <property type="entry name" value="XK-rel"/>
</dbReference>
<feature type="region of interest" description="Disordered" evidence="7">
    <location>
        <begin position="661"/>
        <end position="693"/>
    </location>
</feature>
<keyword evidence="4 8" id="KW-0812">Transmembrane</keyword>
<sequence>MSGVENASGWLSDSSRESSHSGSHYVSVQSDGHSSLSTPTTAVSTTPLTQRIILQDSRQENIARRLAEGFAEDIELFNNPIGSADGIHATASAGSPPVMIQNPEYSEDSPTQSFHLSASSVPTEVTLAALQVRHEGSLFAQQLEGSEMESTDVQAALPFVARSLPKRRPDDRIPAYMPRVALSTPLPLSRDVEDRITSLGPALPMEQKALLWLGIGLDVSSKASLCISLWRFAHRQRWLWFGATLGFFTISSAVCVMYWMTHYPTAALDQDLRDSRSKFQRSDLYEARVHGLRKETFKRWVRRLGTLCAVCQLGTAFAATRALFSSEARQRLVEMDLRQGSPFLGMRLADTVFLTLGVCLLQVYIGMRCVHQSASCMYHLRGGFDWITCASIVASLSSSALCFLSLEINDHRFIKDRHAPGSLPLMAYQVELASFFMYRLAELSARVTLLALFANIYGFWTLLPLGLHAVAVVLLLRFSPCRGQRRIWDKATASTQAQLGTAVKMPVPRFDDVKLLVACMAWPPSVFVSDATDAQGRFWWRSRMCGRRSACDVALKSRLVPFPAFNTLIATEAACLLGLLWGAGVPAWAARYLGVAVLLHIAWGFLGMLWLACVHTCCVERQLDDLCRVAAQQESLHIKTLRALLPRSNARLLPVLREDAEGSDGAWPESAAASSAGAAASDRSPEQQPAASREGSPVQALLSAIGVQIPTGDYQEDKLQGKAATVACDMSNPSRNSPDPSKTPSTVGTVLSIVASRASRGYSCITIIIIITRYYFSCISE</sequence>
<dbReference type="Pfam" id="PF09815">
    <property type="entry name" value="XK-related"/>
    <property type="match status" value="1"/>
</dbReference>
<keyword evidence="10" id="KW-1185">Reference proteome</keyword>
<accession>I0Z719</accession>
<evidence type="ECO:0000313" key="10">
    <source>
        <dbReference type="Proteomes" id="UP000007264"/>
    </source>
</evidence>
<dbReference type="eggNOG" id="ENOG502SHJX">
    <property type="taxonomic scope" value="Eukaryota"/>
</dbReference>
<evidence type="ECO:0000256" key="2">
    <source>
        <dbReference type="ARBA" id="ARBA00008789"/>
    </source>
</evidence>
<dbReference type="OrthoDB" id="567924at2759"/>
<evidence type="ECO:0000313" key="9">
    <source>
        <dbReference type="EMBL" id="EIE26438.1"/>
    </source>
</evidence>